<keyword evidence="4" id="KW-1133">Transmembrane helix</keyword>
<dbReference type="PANTHER" id="PTHR24373">
    <property type="entry name" value="SLIT RELATED LEUCINE-RICH REPEAT NEURONAL PROTEIN"/>
    <property type="match status" value="1"/>
</dbReference>
<dbReference type="InterPro" id="IPR050328">
    <property type="entry name" value="Dev_Immune_Receptor"/>
</dbReference>
<name>A0ABD1FB94_HYPHA</name>
<dbReference type="PROSITE" id="PS51450">
    <property type="entry name" value="LRR"/>
    <property type="match status" value="4"/>
</dbReference>
<feature type="transmembrane region" description="Helical" evidence="4">
    <location>
        <begin position="550"/>
        <end position="574"/>
    </location>
</feature>
<evidence type="ECO:0000256" key="4">
    <source>
        <dbReference type="SAM" id="Phobius"/>
    </source>
</evidence>
<feature type="chain" id="PRO_5044785875" evidence="5">
    <location>
        <begin position="19"/>
        <end position="593"/>
    </location>
</feature>
<evidence type="ECO:0000256" key="1">
    <source>
        <dbReference type="ARBA" id="ARBA00022614"/>
    </source>
</evidence>
<keyword evidence="3" id="KW-0677">Repeat</keyword>
<keyword evidence="4" id="KW-0812">Transmembrane</keyword>
<evidence type="ECO:0000313" key="7">
    <source>
        <dbReference type="Proteomes" id="UP001566132"/>
    </source>
</evidence>
<organism evidence="6 7">
    <name type="scientific">Hypothenemus hampei</name>
    <name type="common">Coffee berry borer</name>
    <dbReference type="NCBI Taxonomy" id="57062"/>
    <lineage>
        <taxon>Eukaryota</taxon>
        <taxon>Metazoa</taxon>
        <taxon>Ecdysozoa</taxon>
        <taxon>Arthropoda</taxon>
        <taxon>Hexapoda</taxon>
        <taxon>Insecta</taxon>
        <taxon>Pterygota</taxon>
        <taxon>Neoptera</taxon>
        <taxon>Endopterygota</taxon>
        <taxon>Coleoptera</taxon>
        <taxon>Polyphaga</taxon>
        <taxon>Cucujiformia</taxon>
        <taxon>Curculionidae</taxon>
        <taxon>Scolytinae</taxon>
        <taxon>Hypothenemus</taxon>
    </lineage>
</organism>
<dbReference type="InterPro" id="IPR032675">
    <property type="entry name" value="LRR_dom_sf"/>
</dbReference>
<keyword evidence="4" id="KW-0472">Membrane</keyword>
<dbReference type="AlphaFoldDB" id="A0ABD1FB94"/>
<dbReference type="InterPro" id="IPR001611">
    <property type="entry name" value="Leu-rich_rpt"/>
</dbReference>
<dbReference type="PRINTS" id="PR00019">
    <property type="entry name" value="LEURICHRPT"/>
</dbReference>
<proteinExistence type="predicted"/>
<dbReference type="SUPFAM" id="SSF52058">
    <property type="entry name" value="L domain-like"/>
    <property type="match status" value="1"/>
</dbReference>
<dbReference type="EMBL" id="JBDJPC010000001">
    <property type="protein sequence ID" value="KAL1516520.1"/>
    <property type="molecule type" value="Genomic_DNA"/>
</dbReference>
<sequence>MGLKLGFLVIFTIPTVWSLNCDKTFTYYEEYNQNSFNVTCKGITKGYEHILENITINNEISLSIINSTLDNVTPSIFKNVKNIRILNLIDCVFNFDRNQAIFDKLHKLQRLRVQNTALEIENATFRGLAALKRLELRNNSVSIIEEGTFKETPNIERLDIVDNQVESIEDLSLCELKKLKFLNLEHNNIRNLKTFNFFCWKNSSIGVHINNQPTRAPSIHFNVASISYELVELDLGHNQILDLGYSFENLEKLRTLNIGFNRLNNLKYINLKWLFRLQKLNLTNNQLKIFDNRVFFNKSQLTEVDLSFNELNNFEASNVPQLQLLDLSFNNLSGLSLKNLTALNRLNIRCNQLTGFVVDVPNLLELNLAGNRFNITEQTFKNLFTLRFVSLQNNSISYIPDKTFHGLRMLKHLDLSSNNIQKLTPETFHDLDNLETLKLSDNSLKTLNYLTVEPLSNLRNLDVAANKLIYIEYDVILSKLPNLNNINIKSNQLACEDLEKIIAFLKQRKIDYTSNEERHPENLNENVAGIPCHSVVAKLEGKLMATGHGALFNLGILVMVVLALVVTGIISYRFHIYLKRRRYRADEFELVDE</sequence>
<reference evidence="6 7" key="1">
    <citation type="submission" date="2024-05" db="EMBL/GenBank/DDBJ databases">
        <title>Genetic variation in Jamaican populations of the coffee berry borer (Hypothenemus hampei).</title>
        <authorList>
            <person name="Errbii M."/>
            <person name="Myrie A."/>
        </authorList>
    </citation>
    <scope>NUCLEOTIDE SEQUENCE [LARGE SCALE GENOMIC DNA]</scope>
    <source>
        <strain evidence="6">JA-Hopewell-2020-01-JO</strain>
        <tissue evidence="6">Whole body</tissue>
    </source>
</reference>
<dbReference type="SMART" id="SM00365">
    <property type="entry name" value="LRR_SD22"/>
    <property type="match status" value="8"/>
</dbReference>
<comment type="caution">
    <text evidence="6">The sequence shown here is derived from an EMBL/GenBank/DDBJ whole genome shotgun (WGS) entry which is preliminary data.</text>
</comment>
<evidence type="ECO:0000313" key="6">
    <source>
        <dbReference type="EMBL" id="KAL1516520.1"/>
    </source>
</evidence>
<evidence type="ECO:0000256" key="2">
    <source>
        <dbReference type="ARBA" id="ARBA00022729"/>
    </source>
</evidence>
<dbReference type="FunFam" id="3.80.10.10:FF:001164">
    <property type="entry name" value="GH01279p"/>
    <property type="match status" value="1"/>
</dbReference>
<keyword evidence="2 5" id="KW-0732">Signal</keyword>
<evidence type="ECO:0000256" key="3">
    <source>
        <dbReference type="ARBA" id="ARBA00022737"/>
    </source>
</evidence>
<dbReference type="PANTHER" id="PTHR24373:SF370">
    <property type="entry name" value="FISH-LIPS, ISOFORM E"/>
    <property type="match status" value="1"/>
</dbReference>
<protein>
    <submittedName>
        <fullName evidence="6">Uncharacterized protein</fullName>
    </submittedName>
</protein>
<keyword evidence="7" id="KW-1185">Reference proteome</keyword>
<dbReference type="InterPro" id="IPR003591">
    <property type="entry name" value="Leu-rich_rpt_typical-subtyp"/>
</dbReference>
<dbReference type="Gene3D" id="3.80.10.10">
    <property type="entry name" value="Ribonuclease Inhibitor"/>
    <property type="match status" value="3"/>
</dbReference>
<feature type="signal peptide" evidence="5">
    <location>
        <begin position="1"/>
        <end position="18"/>
    </location>
</feature>
<dbReference type="SMART" id="SM00369">
    <property type="entry name" value="LRR_TYP"/>
    <property type="match status" value="12"/>
</dbReference>
<evidence type="ECO:0000256" key="5">
    <source>
        <dbReference type="SAM" id="SignalP"/>
    </source>
</evidence>
<dbReference type="Proteomes" id="UP001566132">
    <property type="component" value="Unassembled WGS sequence"/>
</dbReference>
<keyword evidence="1" id="KW-0433">Leucine-rich repeat</keyword>
<gene>
    <name evidence="6" type="ORF">ABEB36_000427</name>
</gene>
<accession>A0ABD1FB94</accession>
<dbReference type="Pfam" id="PF13855">
    <property type="entry name" value="LRR_8"/>
    <property type="match status" value="2"/>
</dbReference>